<evidence type="ECO:0000313" key="2">
    <source>
        <dbReference type="Proteomes" id="UP000827872"/>
    </source>
</evidence>
<gene>
    <name evidence="1" type="ORF">K3G42_003003</name>
</gene>
<sequence>MGDSKLQVEGHYYVKDGGYSQEDWEECGNAGDRVTCVGIGDCLLRGWTFHDSVDATCKVSVYVNIVMLTLPSLRRLEIQNIINIGY</sequence>
<dbReference type="EMBL" id="CM037626">
    <property type="protein sequence ID" value="KAH8011609.1"/>
    <property type="molecule type" value="Genomic_DNA"/>
</dbReference>
<organism evidence="1 2">
    <name type="scientific">Sphaerodactylus townsendi</name>
    <dbReference type="NCBI Taxonomy" id="933632"/>
    <lineage>
        <taxon>Eukaryota</taxon>
        <taxon>Metazoa</taxon>
        <taxon>Chordata</taxon>
        <taxon>Craniata</taxon>
        <taxon>Vertebrata</taxon>
        <taxon>Euteleostomi</taxon>
        <taxon>Lepidosauria</taxon>
        <taxon>Squamata</taxon>
        <taxon>Bifurcata</taxon>
        <taxon>Gekkota</taxon>
        <taxon>Sphaerodactylidae</taxon>
        <taxon>Sphaerodactylus</taxon>
    </lineage>
</organism>
<evidence type="ECO:0000313" key="1">
    <source>
        <dbReference type="EMBL" id="KAH8011609.1"/>
    </source>
</evidence>
<comment type="caution">
    <text evidence="1">The sequence shown here is derived from an EMBL/GenBank/DDBJ whole genome shotgun (WGS) entry which is preliminary data.</text>
</comment>
<dbReference type="Proteomes" id="UP000827872">
    <property type="component" value="Linkage Group LG13"/>
</dbReference>
<proteinExistence type="predicted"/>
<accession>A0ACB8FXL5</accession>
<name>A0ACB8FXL5_9SAUR</name>
<reference evidence="1" key="1">
    <citation type="submission" date="2021-08" db="EMBL/GenBank/DDBJ databases">
        <title>The first chromosome-level gecko genome reveals the dynamic sex chromosomes of Neotropical dwarf geckos (Sphaerodactylidae: Sphaerodactylus).</title>
        <authorList>
            <person name="Pinto B.J."/>
            <person name="Keating S.E."/>
            <person name="Gamble T."/>
        </authorList>
    </citation>
    <scope>NUCLEOTIDE SEQUENCE</scope>
    <source>
        <strain evidence="1">TG3544</strain>
    </source>
</reference>
<protein>
    <submittedName>
        <fullName evidence="1">Uncharacterized protein</fullName>
    </submittedName>
</protein>
<keyword evidence="2" id="KW-1185">Reference proteome</keyword>